<feature type="region of interest" description="Disordered" evidence="1">
    <location>
        <begin position="1"/>
        <end position="25"/>
    </location>
</feature>
<feature type="compositionally biased region" description="Basic residues" evidence="1">
    <location>
        <begin position="199"/>
        <end position="208"/>
    </location>
</feature>
<evidence type="ECO:0000256" key="1">
    <source>
        <dbReference type="SAM" id="MobiDB-lite"/>
    </source>
</evidence>
<feature type="region of interest" description="Disordered" evidence="1">
    <location>
        <begin position="264"/>
        <end position="285"/>
    </location>
</feature>
<feature type="region of interest" description="Disordered" evidence="1">
    <location>
        <begin position="115"/>
        <end position="148"/>
    </location>
</feature>
<reference evidence="2" key="3">
    <citation type="submission" date="2023-05" db="EMBL/GenBank/DDBJ databases">
        <authorList>
            <person name="Smith C.H."/>
        </authorList>
    </citation>
    <scope>NUCLEOTIDE SEQUENCE</scope>
    <source>
        <strain evidence="2">CHS0354</strain>
        <tissue evidence="2">Mantle</tissue>
    </source>
</reference>
<dbReference type="EMBL" id="JAEAOA010000968">
    <property type="protein sequence ID" value="KAK3607455.1"/>
    <property type="molecule type" value="Genomic_DNA"/>
</dbReference>
<sequence length="380" mass="43115">MYYSSLRPPQIPLSGPYTNHKGTGQVKTTSKSILLLPPPKTTFWNQQATHMQLEKTCHIQCTNSRPFQTPSDGTISTMIQTIRNQQHNQTDDQQTKAKSTILTNCIYTEYEDQAVGQKGGKQPIKGPPKGKCSIPKNAKSENKQNEHDHVRSLTTYKQLQTVHSTPQEPTMPDALTTEREEGKYSSAPNRPPTHTIPTTKRKRAHPSKSKWTEKQLPCDRPDTIKYSPTYHYSAHKPKQMAIHTTTLTCTAVKQPDEYQEHITSQQTRNIQDTGKTGQTGKQCNHPRKFQPSYLTLCITSNDDTLLKLNTCSITRNPLRNCKEEFKIIRPKKPYLIIHYTSKAQTKAYRKITKIAGINVSIHPHKSCTFKLIGPTKTKAN</sequence>
<dbReference type="AlphaFoldDB" id="A0AAE0WBL8"/>
<comment type="caution">
    <text evidence="2">The sequence shown here is derived from an EMBL/GenBank/DDBJ whole genome shotgun (WGS) entry which is preliminary data.</text>
</comment>
<reference evidence="2" key="1">
    <citation type="journal article" date="2021" name="Genome Biol. Evol.">
        <title>A High-Quality Reference Genome for a Parasitic Bivalve with Doubly Uniparental Inheritance (Bivalvia: Unionida).</title>
        <authorList>
            <person name="Smith C.H."/>
        </authorList>
    </citation>
    <scope>NUCLEOTIDE SEQUENCE</scope>
    <source>
        <strain evidence="2">CHS0354</strain>
    </source>
</reference>
<accession>A0AAE0WBL8</accession>
<feature type="compositionally biased region" description="Basic and acidic residues" evidence="1">
    <location>
        <begin position="138"/>
        <end position="148"/>
    </location>
</feature>
<feature type="region of interest" description="Disordered" evidence="1">
    <location>
        <begin position="160"/>
        <end position="215"/>
    </location>
</feature>
<protein>
    <submittedName>
        <fullName evidence="2">Uncharacterized protein</fullName>
    </submittedName>
</protein>
<evidence type="ECO:0000313" key="2">
    <source>
        <dbReference type="EMBL" id="KAK3607455.1"/>
    </source>
</evidence>
<dbReference type="Proteomes" id="UP001195483">
    <property type="component" value="Unassembled WGS sequence"/>
</dbReference>
<organism evidence="2 3">
    <name type="scientific">Potamilus streckersoni</name>
    <dbReference type="NCBI Taxonomy" id="2493646"/>
    <lineage>
        <taxon>Eukaryota</taxon>
        <taxon>Metazoa</taxon>
        <taxon>Spiralia</taxon>
        <taxon>Lophotrochozoa</taxon>
        <taxon>Mollusca</taxon>
        <taxon>Bivalvia</taxon>
        <taxon>Autobranchia</taxon>
        <taxon>Heteroconchia</taxon>
        <taxon>Palaeoheterodonta</taxon>
        <taxon>Unionida</taxon>
        <taxon>Unionoidea</taxon>
        <taxon>Unionidae</taxon>
        <taxon>Ambleminae</taxon>
        <taxon>Lampsilini</taxon>
        <taxon>Potamilus</taxon>
    </lineage>
</organism>
<gene>
    <name evidence="2" type="ORF">CHS0354_015599</name>
</gene>
<feature type="compositionally biased region" description="Polar residues" evidence="1">
    <location>
        <begin position="16"/>
        <end position="25"/>
    </location>
</feature>
<feature type="compositionally biased region" description="Low complexity" evidence="1">
    <location>
        <begin position="120"/>
        <end position="131"/>
    </location>
</feature>
<keyword evidence="3" id="KW-1185">Reference proteome</keyword>
<name>A0AAE0WBL8_9BIVA</name>
<feature type="compositionally biased region" description="Polar residues" evidence="1">
    <location>
        <begin position="264"/>
        <end position="282"/>
    </location>
</feature>
<reference evidence="2" key="2">
    <citation type="journal article" date="2021" name="Genome Biol. Evol.">
        <title>Developing a high-quality reference genome for a parasitic bivalve with doubly uniparental inheritance (Bivalvia: Unionida).</title>
        <authorList>
            <person name="Smith C.H."/>
        </authorList>
    </citation>
    <scope>NUCLEOTIDE SEQUENCE</scope>
    <source>
        <strain evidence="2">CHS0354</strain>
        <tissue evidence="2">Mantle</tissue>
    </source>
</reference>
<evidence type="ECO:0000313" key="3">
    <source>
        <dbReference type="Proteomes" id="UP001195483"/>
    </source>
</evidence>
<proteinExistence type="predicted"/>